<dbReference type="Proteomes" id="UP000535511">
    <property type="component" value="Unassembled WGS sequence"/>
</dbReference>
<feature type="signal peptide" evidence="1">
    <location>
        <begin position="1"/>
        <end position="27"/>
    </location>
</feature>
<comment type="caution">
    <text evidence="2">The sequence shown here is derived from an EMBL/GenBank/DDBJ whole genome shotgun (WGS) entry which is preliminary data.</text>
</comment>
<evidence type="ECO:0008006" key="4">
    <source>
        <dbReference type="Google" id="ProtNLM"/>
    </source>
</evidence>
<evidence type="ECO:0000313" key="2">
    <source>
        <dbReference type="EMBL" id="NYD42494.1"/>
    </source>
</evidence>
<reference evidence="2 3" key="1">
    <citation type="submission" date="2020-07" db="EMBL/GenBank/DDBJ databases">
        <title>Sequencing the genomes of 1000 actinobacteria strains.</title>
        <authorList>
            <person name="Klenk H.-P."/>
        </authorList>
    </citation>
    <scope>NUCLEOTIDE SEQUENCE [LARGE SCALE GENOMIC DNA]</scope>
    <source>
        <strain evidence="2 3">DSM 21350</strain>
    </source>
</reference>
<gene>
    <name evidence="2" type="ORF">BJZ21_002577</name>
</gene>
<dbReference type="EMBL" id="JACCBG010000001">
    <property type="protein sequence ID" value="NYD42494.1"/>
    <property type="molecule type" value="Genomic_DNA"/>
</dbReference>
<accession>A0A7Y9E7C7</accession>
<keyword evidence="1" id="KW-0732">Signal</keyword>
<sequence>MHTITKAIASGATSLTLVALPAGSALAHTDDGGGGTSNGSTIIKIAKHGLLSKSRNIAWIKVKVTCSPDVTDARLEGTLAQVTHGNAQENTGVLAAYNAFECNGNEEWVYLPVRRPTGGFHWVKGAARVFDFVFATEDPANGWTYDHASGRTIYLRR</sequence>
<evidence type="ECO:0000256" key="1">
    <source>
        <dbReference type="SAM" id="SignalP"/>
    </source>
</evidence>
<proteinExistence type="predicted"/>
<evidence type="ECO:0000313" key="3">
    <source>
        <dbReference type="Proteomes" id="UP000535511"/>
    </source>
</evidence>
<keyword evidence="3" id="KW-1185">Reference proteome</keyword>
<organism evidence="2 3">
    <name type="scientific">Nocardioides panaciterrulae</name>
    <dbReference type="NCBI Taxonomy" id="661492"/>
    <lineage>
        <taxon>Bacteria</taxon>
        <taxon>Bacillati</taxon>
        <taxon>Actinomycetota</taxon>
        <taxon>Actinomycetes</taxon>
        <taxon>Propionibacteriales</taxon>
        <taxon>Nocardioidaceae</taxon>
        <taxon>Nocardioides</taxon>
    </lineage>
</organism>
<feature type="chain" id="PRO_5031067776" description="PLAT domain-containing protein" evidence="1">
    <location>
        <begin position="28"/>
        <end position="157"/>
    </location>
</feature>
<name>A0A7Y9E7C7_9ACTN</name>
<protein>
    <recommendedName>
        <fullName evidence="4">PLAT domain-containing protein</fullName>
    </recommendedName>
</protein>
<dbReference type="RefSeq" id="WP_179664127.1">
    <property type="nucleotide sequence ID" value="NZ_JACCBG010000001.1"/>
</dbReference>
<dbReference type="AlphaFoldDB" id="A0A7Y9E7C7"/>